<dbReference type="Gene3D" id="3.40.50.1240">
    <property type="entry name" value="Phosphoglycerate mutase-like"/>
    <property type="match status" value="1"/>
</dbReference>
<keyword evidence="4" id="KW-1185">Reference proteome</keyword>
<dbReference type="InterPro" id="IPR050275">
    <property type="entry name" value="PGM_Phosphatase"/>
</dbReference>
<evidence type="ECO:0000313" key="3">
    <source>
        <dbReference type="EMBL" id="AGO60407.1"/>
    </source>
</evidence>
<dbReference type="InterPro" id="IPR013078">
    <property type="entry name" value="His_Pase_superF_clade-1"/>
</dbReference>
<dbReference type="HOGENOM" id="CLU_033323_9_3_2"/>
<feature type="binding site" evidence="2">
    <location>
        <begin position="21"/>
        <end position="28"/>
    </location>
    <ligand>
        <name>substrate</name>
    </ligand>
</feature>
<dbReference type="EMBL" id="CP004145">
    <property type="protein sequence ID" value="AGO60407.1"/>
    <property type="molecule type" value="Genomic_DNA"/>
</dbReference>
<feature type="active site" description="Proton donor/acceptor" evidence="1">
    <location>
        <position position="96"/>
    </location>
</feature>
<dbReference type="InterPro" id="IPR029033">
    <property type="entry name" value="His_PPase_superfam"/>
</dbReference>
<dbReference type="PANTHER" id="PTHR48100">
    <property type="entry name" value="BROAD-SPECIFICITY PHOSPHATASE YOR283W-RELATED"/>
    <property type="match status" value="1"/>
</dbReference>
<evidence type="ECO:0000256" key="2">
    <source>
        <dbReference type="PIRSR" id="PIRSR613078-2"/>
    </source>
</evidence>
<organism evidence="3 4">
    <name type="scientific">Ferroplasma acidarmanus Fer1</name>
    <dbReference type="NCBI Taxonomy" id="333146"/>
    <lineage>
        <taxon>Archaea</taxon>
        <taxon>Methanobacteriati</taxon>
        <taxon>Thermoplasmatota</taxon>
        <taxon>Thermoplasmata</taxon>
        <taxon>Thermoplasmatales</taxon>
        <taxon>Ferroplasmaceae</taxon>
        <taxon>Ferroplasma</taxon>
    </lineage>
</organism>
<sequence length="212" mass="23872">MYVYLLIIILFPPMRGYIFIRHGESNINVEKVLSDDVDHNTLTDTGEKQAERTGEQLTGLKFDGIISSPIKRAYDTANIISNYVGLDVKIDDRLREVYLGNANGHNINEFLDTLYPNSHITGKVRDSLGMETWEHLQERVKACMDEYKGKYIFVSHSDPIRAIASYYMGLSEGESFGMAIKNASMTVIARSPLKLLSLGAINLDDKIKSIFS</sequence>
<dbReference type="GO" id="GO:0005737">
    <property type="term" value="C:cytoplasm"/>
    <property type="evidence" value="ECO:0007669"/>
    <property type="project" value="TreeGrafter"/>
</dbReference>
<dbReference type="KEGG" id="fac:FACI_IFERC01G0427"/>
<reference evidence="3 4" key="1">
    <citation type="journal article" date="2007" name="Proc. Natl. Acad. Sci. U.S.A.">
        <title>Genome dynamics in a natural archaeal population.</title>
        <authorList>
            <person name="Allen E.E."/>
            <person name="Tyson G.W."/>
            <person name="Whitaker R.J."/>
            <person name="Detter J.C."/>
            <person name="Richardson P.M."/>
            <person name="Banfield J.F."/>
        </authorList>
    </citation>
    <scope>NUCLEOTIDE SEQUENCE [LARGE SCALE GENOMIC DNA]</scope>
    <source>
        <strain evidence="4">fer1</strain>
    </source>
</reference>
<dbReference type="Pfam" id="PF00300">
    <property type="entry name" value="His_Phos_1"/>
    <property type="match status" value="1"/>
</dbReference>
<feature type="active site" description="Tele-phosphohistidine intermediate" evidence="1">
    <location>
        <position position="22"/>
    </location>
</feature>
<dbReference type="PANTHER" id="PTHR48100:SF1">
    <property type="entry name" value="HISTIDINE PHOSPHATASE FAMILY PROTEIN-RELATED"/>
    <property type="match status" value="1"/>
</dbReference>
<evidence type="ECO:0000256" key="1">
    <source>
        <dbReference type="PIRSR" id="PIRSR613078-1"/>
    </source>
</evidence>
<dbReference type="GO" id="GO:0016791">
    <property type="term" value="F:phosphatase activity"/>
    <property type="evidence" value="ECO:0007669"/>
    <property type="project" value="TreeGrafter"/>
</dbReference>
<name>S0ANS6_FERAC</name>
<proteinExistence type="predicted"/>
<protein>
    <submittedName>
        <fullName evidence="3">Phosphoglycerate mutase family protein</fullName>
    </submittedName>
</protein>
<evidence type="ECO:0000313" key="4">
    <source>
        <dbReference type="Proteomes" id="UP000014660"/>
    </source>
</evidence>
<dbReference type="InterPro" id="IPR054929">
    <property type="entry name" value="dPGM_arch"/>
</dbReference>
<dbReference type="SUPFAM" id="SSF53254">
    <property type="entry name" value="Phosphoglycerate mutase-like"/>
    <property type="match status" value="1"/>
</dbReference>
<feature type="binding site" evidence="2">
    <location>
        <position position="72"/>
    </location>
    <ligand>
        <name>substrate</name>
    </ligand>
</feature>
<accession>S0ANS6</accession>
<dbReference type="SMART" id="SM00855">
    <property type="entry name" value="PGAM"/>
    <property type="match status" value="1"/>
</dbReference>
<gene>
    <name evidence="3" type="ORF">FACI_IFERC00001G0427</name>
</gene>
<dbReference type="Proteomes" id="UP000014660">
    <property type="component" value="Chromosome"/>
</dbReference>
<dbReference type="AlphaFoldDB" id="S0ANS6"/>
<dbReference type="NCBIfam" id="NF038349">
    <property type="entry name" value="dPGM_arch"/>
    <property type="match status" value="1"/>
</dbReference>
<dbReference type="CDD" id="cd07067">
    <property type="entry name" value="HP_PGM_like"/>
    <property type="match status" value="1"/>
</dbReference>